<sequence>MDIDVFVAAHQHEWQRLDALCKRRGRLSGTEADELVALYQRAATHLSLVRSAAPDPALVGRLSALVAAGRSAVTGARSSGWRDAARYFTRSFPAALYRTSSWWMPTMLVCWVVAALAGWWVAENPHVQASLAAPEEIRQLTRPGGDFETYYSSEPAAAFATQVWVNNAWVAAQCLAFGAFLGIPVLYVLAVNILNVAASAGLMASVGRLDVFFGLILPHGLLELTVVFIAAGAGLRLGWTVIDPGPRPRARALAEEGRAAIGMVVGLGVVLLISGAIEGFVTPSGLPTWARVGIGVLAEVVFLVYVFVLGRRVAAQGELGDVEAADRTDVAPAAA</sequence>
<dbReference type="EMBL" id="JACBZD010000001">
    <property type="protein sequence ID" value="NYI06166.1"/>
    <property type="molecule type" value="Genomic_DNA"/>
</dbReference>
<evidence type="ECO:0000256" key="1">
    <source>
        <dbReference type="SAM" id="Phobius"/>
    </source>
</evidence>
<name>A0A852ZUV5_9ACTN</name>
<dbReference type="AlphaFoldDB" id="A0A852ZUV5"/>
<feature type="transmembrane region" description="Helical" evidence="1">
    <location>
        <begin position="102"/>
        <end position="122"/>
    </location>
</feature>
<feature type="transmembrane region" description="Helical" evidence="1">
    <location>
        <begin position="168"/>
        <end position="189"/>
    </location>
</feature>
<proteinExistence type="predicted"/>
<accession>A0A852ZUV5</accession>
<evidence type="ECO:0000313" key="2">
    <source>
        <dbReference type="EMBL" id="NYI06166.1"/>
    </source>
</evidence>
<dbReference type="Pfam" id="PF01944">
    <property type="entry name" value="SpoIIM"/>
    <property type="match status" value="1"/>
</dbReference>
<keyword evidence="3" id="KW-1185">Reference proteome</keyword>
<keyword evidence="1" id="KW-0812">Transmembrane</keyword>
<keyword evidence="1" id="KW-1133">Transmembrane helix</keyword>
<dbReference type="PANTHER" id="PTHR35337:SF1">
    <property type="entry name" value="SLR1478 PROTEIN"/>
    <property type="match status" value="1"/>
</dbReference>
<reference evidence="2 3" key="1">
    <citation type="submission" date="2020-07" db="EMBL/GenBank/DDBJ databases">
        <title>Sequencing the genomes of 1000 actinobacteria strains.</title>
        <authorList>
            <person name="Klenk H.-P."/>
        </authorList>
    </citation>
    <scope>NUCLEOTIDE SEQUENCE [LARGE SCALE GENOMIC DNA]</scope>
    <source>
        <strain evidence="2 3">DSM 42178</strain>
    </source>
</reference>
<feature type="transmembrane region" description="Helical" evidence="1">
    <location>
        <begin position="221"/>
        <end position="239"/>
    </location>
</feature>
<dbReference type="Proteomes" id="UP000567795">
    <property type="component" value="Unassembled WGS sequence"/>
</dbReference>
<dbReference type="PANTHER" id="PTHR35337">
    <property type="entry name" value="SLR1478 PROTEIN"/>
    <property type="match status" value="1"/>
</dbReference>
<feature type="transmembrane region" description="Helical" evidence="1">
    <location>
        <begin position="289"/>
        <end position="309"/>
    </location>
</feature>
<keyword evidence="1" id="KW-0472">Membrane</keyword>
<comment type="caution">
    <text evidence="2">The sequence shown here is derived from an EMBL/GenBank/DDBJ whole genome shotgun (WGS) entry which is preliminary data.</text>
</comment>
<dbReference type="InterPro" id="IPR002798">
    <property type="entry name" value="SpoIIM-like"/>
</dbReference>
<evidence type="ECO:0000313" key="3">
    <source>
        <dbReference type="Proteomes" id="UP000567795"/>
    </source>
</evidence>
<dbReference type="RefSeq" id="WP_179814791.1">
    <property type="nucleotide sequence ID" value="NZ_JACBZD010000001.1"/>
</dbReference>
<feature type="transmembrane region" description="Helical" evidence="1">
    <location>
        <begin position="259"/>
        <end position="277"/>
    </location>
</feature>
<gene>
    <name evidence="2" type="ORF">FHU37_003109</name>
</gene>
<protein>
    <submittedName>
        <fullName evidence="2">Putative membrane protein SpoIIM required for sporulation</fullName>
    </submittedName>
</protein>
<organism evidence="2 3">
    <name type="scientific">Allostreptomyces psammosilenae</name>
    <dbReference type="NCBI Taxonomy" id="1892865"/>
    <lineage>
        <taxon>Bacteria</taxon>
        <taxon>Bacillati</taxon>
        <taxon>Actinomycetota</taxon>
        <taxon>Actinomycetes</taxon>
        <taxon>Kitasatosporales</taxon>
        <taxon>Streptomycetaceae</taxon>
        <taxon>Allostreptomyces</taxon>
    </lineage>
</organism>